<evidence type="ECO:0000256" key="2">
    <source>
        <dbReference type="ARBA" id="ARBA00005369"/>
    </source>
</evidence>
<dbReference type="InterPro" id="IPR029063">
    <property type="entry name" value="SAM-dependent_MTases_sf"/>
</dbReference>
<accession>A0ABN6C8K2</accession>
<keyword evidence="13" id="KW-1185">Reference proteome</keyword>
<keyword evidence="8" id="KW-0949">S-adenosyl-L-methionine</keyword>
<evidence type="ECO:0000256" key="3">
    <source>
        <dbReference type="ARBA" id="ARBA00011890"/>
    </source>
</evidence>
<keyword evidence="5" id="KW-0963">Cytoplasm</keyword>
<dbReference type="Proteomes" id="UP000676967">
    <property type="component" value="Chromosome"/>
</dbReference>
<evidence type="ECO:0000256" key="7">
    <source>
        <dbReference type="ARBA" id="ARBA00022679"/>
    </source>
</evidence>
<dbReference type="CDD" id="cd02440">
    <property type="entry name" value="AdoMet_MTases"/>
    <property type="match status" value="1"/>
</dbReference>
<dbReference type="Pfam" id="PF01135">
    <property type="entry name" value="PCMT"/>
    <property type="match status" value="1"/>
</dbReference>
<evidence type="ECO:0000256" key="4">
    <source>
        <dbReference type="ARBA" id="ARBA00013346"/>
    </source>
</evidence>
<dbReference type="EMBL" id="AP023356">
    <property type="protein sequence ID" value="BCJ41725.1"/>
    <property type="molecule type" value="Genomic_DNA"/>
</dbReference>
<sequence length="372" mass="39371">MADPRRLFLDQIRQDGVPLTPELATAFATVPRELFVPDGFHRRDGSRVEPDDPGFLEAVYRNDVLVTKLHGDVPVSSSSQPSLMAVMLAALELRPGMRVLEIGAGTGYNAALMAALGAAVTSVDVQEDVAGRARAALARAGIAGVRVVAGDGYLGLQDPLPYDRIIVTVGIAGLSPHWFAQLAPDGFVLAPVEHAGHHPVLVARPGDPVPATVVCPSGFMSAAGPLGARHAGSHPPSAGILSDLVETAPPRWASPLDTTAFRDLWYAAGAWHRRATLAGLPGREQGHLALLDESGTGGAVVLPDGAILAAGSEAERYTAIAGALIDRWWRLGRPPMRAWQVRLTLDGDPAAPIWVPHTWTLPVDSEDAKRRR</sequence>
<dbReference type="InterPro" id="IPR000682">
    <property type="entry name" value="PCMT"/>
</dbReference>
<dbReference type="EC" id="2.1.1.77" evidence="3"/>
<evidence type="ECO:0000256" key="9">
    <source>
        <dbReference type="ARBA" id="ARBA00030757"/>
    </source>
</evidence>
<dbReference type="PANTHER" id="PTHR11579">
    <property type="entry name" value="PROTEIN-L-ISOASPARTATE O-METHYLTRANSFERASE"/>
    <property type="match status" value="1"/>
</dbReference>
<evidence type="ECO:0000256" key="10">
    <source>
        <dbReference type="ARBA" id="ARBA00031323"/>
    </source>
</evidence>
<comment type="subcellular location">
    <subcellularLocation>
        <location evidence="1">Cytoplasm</location>
    </subcellularLocation>
</comment>
<proteinExistence type="inferred from homology"/>
<evidence type="ECO:0000256" key="1">
    <source>
        <dbReference type="ARBA" id="ARBA00004496"/>
    </source>
</evidence>
<name>A0ABN6C8K2_9ACTN</name>
<reference evidence="12 13" key="1">
    <citation type="submission" date="2020-08" db="EMBL/GenBank/DDBJ databases">
        <title>Whole genome shotgun sequence of Actinoplanes ianthinogenes NBRC 13996.</title>
        <authorList>
            <person name="Komaki H."/>
            <person name="Tamura T."/>
        </authorList>
    </citation>
    <scope>NUCLEOTIDE SEQUENCE [LARGE SCALE GENOMIC DNA]</scope>
    <source>
        <strain evidence="12 13">NBRC 13996</strain>
    </source>
</reference>
<evidence type="ECO:0000313" key="12">
    <source>
        <dbReference type="EMBL" id="BCJ41725.1"/>
    </source>
</evidence>
<evidence type="ECO:0000256" key="5">
    <source>
        <dbReference type="ARBA" id="ARBA00022490"/>
    </source>
</evidence>
<evidence type="ECO:0000256" key="6">
    <source>
        <dbReference type="ARBA" id="ARBA00022603"/>
    </source>
</evidence>
<evidence type="ECO:0000313" key="13">
    <source>
        <dbReference type="Proteomes" id="UP000676967"/>
    </source>
</evidence>
<comment type="similarity">
    <text evidence="2">Belongs to the methyltransferase superfamily. L-isoaspartyl/D-aspartyl protein methyltransferase family.</text>
</comment>
<protein>
    <recommendedName>
        <fullName evidence="4">Protein-L-isoaspartate O-methyltransferase</fullName>
        <ecNumber evidence="3">2.1.1.77</ecNumber>
    </recommendedName>
    <alternativeName>
        <fullName evidence="11">L-isoaspartyl protein carboxyl methyltransferase</fullName>
    </alternativeName>
    <alternativeName>
        <fullName evidence="9">Protein L-isoaspartyl methyltransferase</fullName>
    </alternativeName>
    <alternativeName>
        <fullName evidence="10">Protein-beta-aspartate methyltransferase</fullName>
    </alternativeName>
</protein>
<evidence type="ECO:0000256" key="11">
    <source>
        <dbReference type="ARBA" id="ARBA00031350"/>
    </source>
</evidence>
<dbReference type="PANTHER" id="PTHR11579:SF0">
    <property type="entry name" value="PROTEIN-L-ISOASPARTATE(D-ASPARTATE) O-METHYLTRANSFERASE"/>
    <property type="match status" value="1"/>
</dbReference>
<organism evidence="12 13">
    <name type="scientific">Actinoplanes ianthinogenes</name>
    <dbReference type="NCBI Taxonomy" id="122358"/>
    <lineage>
        <taxon>Bacteria</taxon>
        <taxon>Bacillati</taxon>
        <taxon>Actinomycetota</taxon>
        <taxon>Actinomycetes</taxon>
        <taxon>Micromonosporales</taxon>
        <taxon>Micromonosporaceae</taxon>
        <taxon>Actinoplanes</taxon>
    </lineage>
</organism>
<gene>
    <name evidence="12" type="primary">pcm</name>
    <name evidence="12" type="ORF">Aiant_23820</name>
</gene>
<keyword evidence="7" id="KW-0808">Transferase</keyword>
<keyword evidence="6" id="KW-0489">Methyltransferase</keyword>
<dbReference type="Gene3D" id="3.40.50.150">
    <property type="entry name" value="Vaccinia Virus protein VP39"/>
    <property type="match status" value="1"/>
</dbReference>
<dbReference type="SUPFAM" id="SSF53335">
    <property type="entry name" value="S-adenosyl-L-methionine-dependent methyltransferases"/>
    <property type="match status" value="1"/>
</dbReference>
<evidence type="ECO:0000256" key="8">
    <source>
        <dbReference type="ARBA" id="ARBA00022691"/>
    </source>
</evidence>
<dbReference type="RefSeq" id="WP_189333171.1">
    <property type="nucleotide sequence ID" value="NZ_AP023356.1"/>
</dbReference>